<sequence>MDFVEAKTTLENIISDYNEFENCKSNCEIIDETHNQNKLSQFEQDSNCFTSLNF</sequence>
<dbReference type="EMBL" id="GG662332">
    <property type="protein sequence ID" value="EWS71459.1"/>
    <property type="molecule type" value="Genomic_DNA"/>
</dbReference>
<dbReference type="InParanoid" id="W7XFA8"/>
<name>W7XFA8_TETTS</name>
<organism evidence="1 2">
    <name type="scientific">Tetrahymena thermophila (strain SB210)</name>
    <dbReference type="NCBI Taxonomy" id="312017"/>
    <lineage>
        <taxon>Eukaryota</taxon>
        <taxon>Sar</taxon>
        <taxon>Alveolata</taxon>
        <taxon>Ciliophora</taxon>
        <taxon>Intramacronucleata</taxon>
        <taxon>Oligohymenophorea</taxon>
        <taxon>Hymenostomatida</taxon>
        <taxon>Tetrahymenina</taxon>
        <taxon>Tetrahymenidae</taxon>
        <taxon>Tetrahymena</taxon>
    </lineage>
</organism>
<protein>
    <submittedName>
        <fullName evidence="1">Tubulin/FtsZ family, GTPase domain protein</fullName>
    </submittedName>
</protein>
<dbReference type="Proteomes" id="UP000009168">
    <property type="component" value="Unassembled WGS sequence"/>
</dbReference>
<accession>W7XFA8</accession>
<dbReference type="AlphaFoldDB" id="W7XFA8"/>
<reference evidence="2" key="1">
    <citation type="journal article" date="2006" name="PLoS Biol.">
        <title>Macronuclear genome sequence of the ciliate Tetrahymena thermophila, a model eukaryote.</title>
        <authorList>
            <person name="Eisen J.A."/>
            <person name="Coyne R.S."/>
            <person name="Wu M."/>
            <person name="Wu D."/>
            <person name="Thiagarajan M."/>
            <person name="Wortman J.R."/>
            <person name="Badger J.H."/>
            <person name="Ren Q."/>
            <person name="Amedeo P."/>
            <person name="Jones K.M."/>
            <person name="Tallon L.J."/>
            <person name="Delcher A.L."/>
            <person name="Salzberg S.L."/>
            <person name="Silva J.C."/>
            <person name="Haas B.J."/>
            <person name="Majoros W.H."/>
            <person name="Farzad M."/>
            <person name="Carlton J.M."/>
            <person name="Smith R.K. Jr."/>
            <person name="Garg J."/>
            <person name="Pearlman R.E."/>
            <person name="Karrer K.M."/>
            <person name="Sun L."/>
            <person name="Manning G."/>
            <person name="Elde N.C."/>
            <person name="Turkewitz A.P."/>
            <person name="Asai D.J."/>
            <person name="Wilkes D.E."/>
            <person name="Wang Y."/>
            <person name="Cai H."/>
            <person name="Collins K."/>
            <person name="Stewart B.A."/>
            <person name="Lee S.R."/>
            <person name="Wilamowska K."/>
            <person name="Weinberg Z."/>
            <person name="Ruzzo W.L."/>
            <person name="Wloga D."/>
            <person name="Gaertig J."/>
            <person name="Frankel J."/>
            <person name="Tsao C.-C."/>
            <person name="Gorovsky M.A."/>
            <person name="Keeling P.J."/>
            <person name="Waller R.F."/>
            <person name="Patron N.J."/>
            <person name="Cherry J.M."/>
            <person name="Stover N.A."/>
            <person name="Krieger C.J."/>
            <person name="del Toro C."/>
            <person name="Ryder H.F."/>
            <person name="Williamson S.C."/>
            <person name="Barbeau R.A."/>
            <person name="Hamilton E.P."/>
            <person name="Orias E."/>
        </authorList>
    </citation>
    <scope>NUCLEOTIDE SEQUENCE [LARGE SCALE GENOMIC DNA]</scope>
    <source>
        <strain evidence="2">SB210</strain>
    </source>
</reference>
<gene>
    <name evidence="1" type="ORF">TTHERM_001104979</name>
</gene>
<keyword evidence="2" id="KW-1185">Reference proteome</keyword>
<dbReference type="GeneID" id="24441709"/>
<evidence type="ECO:0000313" key="2">
    <source>
        <dbReference type="Proteomes" id="UP000009168"/>
    </source>
</evidence>
<dbReference type="RefSeq" id="XP_012656006.1">
    <property type="nucleotide sequence ID" value="XM_012800552.1"/>
</dbReference>
<evidence type="ECO:0000313" key="1">
    <source>
        <dbReference type="EMBL" id="EWS71459.1"/>
    </source>
</evidence>
<dbReference type="KEGG" id="tet:TTHERM_001104979"/>
<proteinExistence type="predicted"/>